<gene>
    <name evidence="3" type="ORF">SCH01S_48_00760</name>
</gene>
<proteinExistence type="predicted"/>
<comment type="caution">
    <text evidence="3">The sequence shown here is derived from an EMBL/GenBank/DDBJ whole genome shotgun (WGS) entry which is preliminary data.</text>
</comment>
<dbReference type="InterPro" id="IPR015943">
    <property type="entry name" value="WD40/YVTN_repeat-like_dom_sf"/>
</dbReference>
<protein>
    <recommendedName>
        <fullName evidence="2">Ice-binding protein C-terminal domain-containing protein</fullName>
    </recommendedName>
</protein>
<dbReference type="Pfam" id="PF07589">
    <property type="entry name" value="PEP-CTERM"/>
    <property type="match status" value="1"/>
</dbReference>
<dbReference type="Proteomes" id="UP000033202">
    <property type="component" value="Unassembled WGS sequence"/>
</dbReference>
<reference evidence="3 4" key="1">
    <citation type="submission" date="2015-04" db="EMBL/GenBank/DDBJ databases">
        <title>Whole genome shotgun sequence of Sphingomonas changbaiensis NBRC 104936.</title>
        <authorList>
            <person name="Katano-Makiyama Y."/>
            <person name="Hosoyama A."/>
            <person name="Hashimoto M."/>
            <person name="Noguchi M."/>
            <person name="Tsuchikane K."/>
            <person name="Ohji S."/>
            <person name="Yamazoe A."/>
            <person name="Ichikawa N."/>
            <person name="Kimura A."/>
            <person name="Fujita N."/>
        </authorList>
    </citation>
    <scope>NUCLEOTIDE SEQUENCE [LARGE SCALE GENOMIC DNA]</scope>
    <source>
        <strain evidence="3 4">NBRC 104936</strain>
    </source>
</reference>
<dbReference type="AlphaFoldDB" id="A0A0E9MRN5"/>
<dbReference type="NCBIfam" id="NF035944">
    <property type="entry name" value="PEPxxWA-CTERM"/>
    <property type="match status" value="1"/>
</dbReference>
<keyword evidence="4" id="KW-1185">Reference proteome</keyword>
<feature type="chain" id="PRO_5002429663" description="Ice-binding protein C-terminal domain-containing protein" evidence="1">
    <location>
        <begin position="32"/>
        <end position="392"/>
    </location>
</feature>
<dbReference type="SUPFAM" id="SSF63829">
    <property type="entry name" value="Calcium-dependent phosphotriesterase"/>
    <property type="match status" value="1"/>
</dbReference>
<feature type="domain" description="Ice-binding protein C-terminal" evidence="2">
    <location>
        <begin position="362"/>
        <end position="385"/>
    </location>
</feature>
<dbReference type="EMBL" id="BBWU01000048">
    <property type="protein sequence ID" value="GAO40417.1"/>
    <property type="molecule type" value="Genomic_DNA"/>
</dbReference>
<evidence type="ECO:0000313" key="3">
    <source>
        <dbReference type="EMBL" id="GAO40417.1"/>
    </source>
</evidence>
<evidence type="ECO:0000256" key="1">
    <source>
        <dbReference type="SAM" id="SignalP"/>
    </source>
</evidence>
<dbReference type="NCBIfam" id="TIGR03118">
    <property type="entry name" value="PEPCTERM_chp_1"/>
    <property type="match status" value="1"/>
</dbReference>
<dbReference type="RefSeq" id="WP_046349360.1">
    <property type="nucleotide sequence ID" value="NZ_BBWU01000048.1"/>
</dbReference>
<dbReference type="InterPro" id="IPR013424">
    <property type="entry name" value="Ice-binding_C"/>
</dbReference>
<name>A0A0E9MRN5_9SPHN</name>
<dbReference type="STRING" id="1219043.SCH01S_48_00760"/>
<organism evidence="3 4">
    <name type="scientific">Sphingomonas changbaiensis NBRC 104936</name>
    <dbReference type="NCBI Taxonomy" id="1219043"/>
    <lineage>
        <taxon>Bacteria</taxon>
        <taxon>Pseudomonadati</taxon>
        <taxon>Pseudomonadota</taxon>
        <taxon>Alphaproteobacteria</taxon>
        <taxon>Sphingomonadales</taxon>
        <taxon>Sphingomonadaceae</taxon>
        <taxon>Sphingomonas</taxon>
    </lineage>
</organism>
<keyword evidence="1" id="KW-0732">Signal</keyword>
<dbReference type="Gene3D" id="2.130.10.10">
    <property type="entry name" value="YVTN repeat-like/Quinoprotein amine dehydrogenase"/>
    <property type="match status" value="1"/>
</dbReference>
<dbReference type="NCBIfam" id="TIGR02595">
    <property type="entry name" value="PEP_CTERM"/>
    <property type="match status" value="1"/>
</dbReference>
<evidence type="ECO:0000259" key="2">
    <source>
        <dbReference type="Pfam" id="PF07589"/>
    </source>
</evidence>
<feature type="signal peptide" evidence="1">
    <location>
        <begin position="1"/>
        <end position="31"/>
    </location>
</feature>
<sequence>MRARFTALPLRLALLATASAAVLLAASPAFGAPPRVGVTSLVTDDQAFLATQGFKPAVTQDPSLINPWGMSFGPTSPFWTSDQGAGKATLYNASGGKIGLTVTIPGSPSPPTGPTGQVFNPTTDFVLPADGAKANFIFANLDGTISGWNNGLGTNAAVAARTPGAIYTGLAMGSSGGHNFLYAANAGQGRVDVYDSAFMLTSSSGFVDPNLPAGLAPFNIANIGGQLYVTYAPPENADEAPLGTGVVDIFGTDGTLVRRFATGGQLLSPWGMARVPDSFGLVGGRILIGNFADEDGFINSFRESDGAYLGMLADASGAPLKIPYLWSLAFGNNGVGADSNALYFTAGIGDEEHGLFGRLNVVPEPAIWALLLAGFGLAGWQARRRTAQPLPG</sequence>
<accession>A0A0E9MRN5</accession>
<evidence type="ECO:0000313" key="4">
    <source>
        <dbReference type="Proteomes" id="UP000033202"/>
    </source>
</evidence>
<dbReference type="InterPro" id="IPR017549">
    <property type="entry name" value="APMV_L690"/>
</dbReference>